<comment type="pathway">
    <text evidence="1">Cofactor biosynthesis; NAD(+) biosynthesis; NAD(+) from deamido-NAD(+) (L-Gln route): step 1/1.</text>
</comment>
<dbReference type="NCBIfam" id="TIGR00552">
    <property type="entry name" value="nadE"/>
    <property type="match status" value="1"/>
</dbReference>
<evidence type="ECO:0000256" key="1">
    <source>
        <dbReference type="ARBA" id="ARBA00005188"/>
    </source>
</evidence>
<dbReference type="EMBL" id="VSSQ01001175">
    <property type="protein sequence ID" value="MPM05896.1"/>
    <property type="molecule type" value="Genomic_DNA"/>
</dbReference>
<evidence type="ECO:0000259" key="8">
    <source>
        <dbReference type="PROSITE" id="PS50263"/>
    </source>
</evidence>
<keyword evidence="7" id="KW-0520">NAD</keyword>
<dbReference type="GO" id="GO:0005737">
    <property type="term" value="C:cytoplasm"/>
    <property type="evidence" value="ECO:0007669"/>
    <property type="project" value="InterPro"/>
</dbReference>
<comment type="similarity">
    <text evidence="2">In the C-terminal section; belongs to the NAD synthetase family.</text>
</comment>
<evidence type="ECO:0000256" key="2">
    <source>
        <dbReference type="ARBA" id="ARBA00007145"/>
    </source>
</evidence>
<dbReference type="SUPFAM" id="SSF52402">
    <property type="entry name" value="Adenine nucleotide alpha hydrolases-like"/>
    <property type="match status" value="1"/>
</dbReference>
<dbReference type="Pfam" id="PF02540">
    <property type="entry name" value="NAD_synthase"/>
    <property type="match status" value="1"/>
</dbReference>
<dbReference type="CDD" id="cd07570">
    <property type="entry name" value="GAT_Gln-NAD-synth"/>
    <property type="match status" value="1"/>
</dbReference>
<keyword evidence="4 9" id="KW-0436">Ligase</keyword>
<organism evidence="9">
    <name type="scientific">bioreactor metagenome</name>
    <dbReference type="NCBI Taxonomy" id="1076179"/>
    <lineage>
        <taxon>unclassified sequences</taxon>
        <taxon>metagenomes</taxon>
        <taxon>ecological metagenomes</taxon>
    </lineage>
</organism>
<dbReference type="GO" id="GO:0009435">
    <property type="term" value="P:NAD+ biosynthetic process"/>
    <property type="evidence" value="ECO:0007669"/>
    <property type="project" value="UniProtKB-UniPathway"/>
</dbReference>
<dbReference type="EC" id="6.3.5.1" evidence="3"/>
<comment type="caution">
    <text evidence="9">The sequence shown here is derived from an EMBL/GenBank/DDBJ whole genome shotgun (WGS) entry which is preliminary data.</text>
</comment>
<dbReference type="UniPathway" id="UPA00253">
    <property type="reaction ID" value="UER00334"/>
</dbReference>
<dbReference type="Gene3D" id="1.10.10.1140">
    <property type="entry name" value="Glutamine-dependent NAD+ synthetase, C-terminal domain"/>
    <property type="match status" value="1"/>
</dbReference>
<accession>A0A644WPR6</accession>
<dbReference type="GO" id="GO:0005524">
    <property type="term" value="F:ATP binding"/>
    <property type="evidence" value="ECO:0007669"/>
    <property type="project" value="UniProtKB-KW"/>
</dbReference>
<dbReference type="GO" id="GO:0004359">
    <property type="term" value="F:glutaminase activity"/>
    <property type="evidence" value="ECO:0007669"/>
    <property type="project" value="InterPro"/>
</dbReference>
<dbReference type="InterPro" id="IPR003010">
    <property type="entry name" value="C-N_Hydrolase"/>
</dbReference>
<dbReference type="InterPro" id="IPR014729">
    <property type="entry name" value="Rossmann-like_a/b/a_fold"/>
</dbReference>
<evidence type="ECO:0000256" key="5">
    <source>
        <dbReference type="ARBA" id="ARBA00022741"/>
    </source>
</evidence>
<dbReference type="SUPFAM" id="SSF56317">
    <property type="entry name" value="Carbon-nitrogen hydrolase"/>
    <property type="match status" value="1"/>
</dbReference>
<keyword evidence="6" id="KW-0067">ATP-binding</keyword>
<dbReference type="PIRSF" id="PIRSF006630">
    <property type="entry name" value="NADS_GAT"/>
    <property type="match status" value="1"/>
</dbReference>
<evidence type="ECO:0000256" key="4">
    <source>
        <dbReference type="ARBA" id="ARBA00022598"/>
    </source>
</evidence>
<gene>
    <name evidence="9" type="primary">nadE_20</name>
    <name evidence="9" type="ORF">SDC9_52191</name>
</gene>
<dbReference type="NCBIfam" id="NF002730">
    <property type="entry name" value="PRK02628.1"/>
    <property type="match status" value="1"/>
</dbReference>
<name>A0A644WPR6_9ZZZZ</name>
<feature type="domain" description="CN hydrolase" evidence="8">
    <location>
        <begin position="1"/>
        <end position="186"/>
    </location>
</feature>
<evidence type="ECO:0000256" key="6">
    <source>
        <dbReference type="ARBA" id="ARBA00022840"/>
    </source>
</evidence>
<dbReference type="InterPro" id="IPR003694">
    <property type="entry name" value="NAD_synthase"/>
</dbReference>
<dbReference type="CDD" id="cd00553">
    <property type="entry name" value="NAD_synthase"/>
    <property type="match status" value="1"/>
</dbReference>
<dbReference type="InterPro" id="IPR014445">
    <property type="entry name" value="Gln-dep_NAD_synthase"/>
</dbReference>
<evidence type="ECO:0000256" key="7">
    <source>
        <dbReference type="ARBA" id="ARBA00023027"/>
    </source>
</evidence>
<evidence type="ECO:0000313" key="9">
    <source>
        <dbReference type="EMBL" id="MPM05896.1"/>
    </source>
</evidence>
<dbReference type="InterPro" id="IPR036526">
    <property type="entry name" value="C-N_Hydrolase_sf"/>
</dbReference>
<dbReference type="InterPro" id="IPR022310">
    <property type="entry name" value="NAD/GMP_synthase"/>
</dbReference>
<dbReference type="GO" id="GO:0003952">
    <property type="term" value="F:NAD+ synthase (glutamine-hydrolyzing) activity"/>
    <property type="evidence" value="ECO:0007669"/>
    <property type="project" value="UniProtKB-EC"/>
</dbReference>
<evidence type="ECO:0000256" key="3">
    <source>
        <dbReference type="ARBA" id="ARBA00012743"/>
    </source>
</evidence>
<dbReference type="PANTHER" id="PTHR23090">
    <property type="entry name" value="NH 3 /GLUTAMINE-DEPENDENT NAD + SYNTHETASE"/>
    <property type="match status" value="1"/>
</dbReference>
<protein>
    <recommendedName>
        <fullName evidence="3">NAD(+) synthase (glutamine-hydrolyzing)</fullName>
        <ecNumber evidence="3">6.3.5.1</ecNumber>
    </recommendedName>
</protein>
<dbReference type="Gene3D" id="3.60.110.10">
    <property type="entry name" value="Carbon-nitrogen hydrolase"/>
    <property type="match status" value="1"/>
</dbReference>
<dbReference type="Pfam" id="PF00795">
    <property type="entry name" value="CN_hydrolase"/>
    <property type="match status" value="1"/>
</dbReference>
<dbReference type="PANTHER" id="PTHR23090:SF9">
    <property type="entry name" value="GLUTAMINE-DEPENDENT NAD(+) SYNTHETASE"/>
    <property type="match status" value="1"/>
</dbReference>
<proteinExistence type="inferred from homology"/>
<dbReference type="AlphaFoldDB" id="A0A644WPR6"/>
<dbReference type="Gene3D" id="3.40.50.620">
    <property type="entry name" value="HUPs"/>
    <property type="match status" value="1"/>
</dbReference>
<dbReference type="InterPro" id="IPR041856">
    <property type="entry name" value="NAD+_synth_C"/>
</dbReference>
<reference evidence="9" key="1">
    <citation type="submission" date="2019-08" db="EMBL/GenBank/DDBJ databases">
        <authorList>
            <person name="Kucharzyk K."/>
            <person name="Murdoch R.W."/>
            <person name="Higgins S."/>
            <person name="Loffler F."/>
        </authorList>
    </citation>
    <scope>NUCLEOTIDE SEQUENCE</scope>
</reference>
<dbReference type="PROSITE" id="PS50263">
    <property type="entry name" value="CN_HYDROLASE"/>
    <property type="match status" value="1"/>
</dbReference>
<keyword evidence="5" id="KW-0547">Nucleotide-binding</keyword>
<sequence length="546" mass="60286">MLIAVGVPIVYGHLLYNCAAVVQNGHVLGVIPKTHLGNYGEFYEKRTYAAALETTEMMEICGEKVPFGNRLVFTCREMPLFAVGVEICEDLWAAVPPSTLLADCGASILLNLSASDEAVAKPAFRRMLVQSQATRTCSAYVFCSAGEGESTTDVVFSGHDMICENGVFLAEAEPFTTGYCVSEVDIEFLSRERRRFARKLFSNDQVVRIPFSMKVEPTKLTRTLWKTPFIPDDAAVCATRFEQVLAIQSNGLKQRIKHTNAKKLLVGISGGVDSTLALIISKRALALLGRPETDILAVTMPCFGTSSRTKGNAEKLCEALGVPLKQINIGESVTRHLNDLDHPLDLHDAAYENAQARERTQVLMDLANMHNGLVIGTGDLSELALGFATYNGDHMSNYGVNADVPKTLIRAILRYLAGKSDPALRDVLIDIVDTPVSPELLPAKDGVISQVTEDLIGPYELHDFFLYHLLRRGAGKEKILRLAKYAFNGDYDEETIARWYALFIRRFFSQQFKRSCMPDGPRIGNVALSPRGDWRMPSDAHPEAFN</sequence>